<evidence type="ECO:0000256" key="1">
    <source>
        <dbReference type="ARBA" id="ARBA00001946"/>
    </source>
</evidence>
<dbReference type="InterPro" id="IPR000014">
    <property type="entry name" value="PAS"/>
</dbReference>
<dbReference type="FunFam" id="3.30.70.270:FF:000001">
    <property type="entry name" value="Diguanylate cyclase domain protein"/>
    <property type="match status" value="1"/>
</dbReference>
<dbReference type="Pfam" id="PF13426">
    <property type="entry name" value="PAS_9"/>
    <property type="match status" value="1"/>
</dbReference>
<dbReference type="InterPro" id="IPR000700">
    <property type="entry name" value="PAS-assoc_C"/>
</dbReference>
<feature type="domain" description="GGDEF" evidence="5">
    <location>
        <begin position="507"/>
        <end position="639"/>
    </location>
</feature>
<dbReference type="SUPFAM" id="SSF55073">
    <property type="entry name" value="Nucleotide cyclase"/>
    <property type="match status" value="1"/>
</dbReference>
<dbReference type="GO" id="GO:0003824">
    <property type="term" value="F:catalytic activity"/>
    <property type="evidence" value="ECO:0007669"/>
    <property type="project" value="UniProtKB-ARBA"/>
</dbReference>
<keyword evidence="7" id="KW-1185">Reference proteome</keyword>
<dbReference type="Gene3D" id="3.30.450.20">
    <property type="entry name" value="PAS domain"/>
    <property type="match status" value="1"/>
</dbReference>
<dbReference type="SMART" id="SM00267">
    <property type="entry name" value="GGDEF"/>
    <property type="match status" value="1"/>
</dbReference>
<organism evidence="6 7">
    <name type="scientific">Marinobacterium lutimaris</name>
    <dbReference type="NCBI Taxonomy" id="568106"/>
    <lineage>
        <taxon>Bacteria</taxon>
        <taxon>Pseudomonadati</taxon>
        <taxon>Pseudomonadota</taxon>
        <taxon>Gammaproteobacteria</taxon>
        <taxon>Oceanospirillales</taxon>
        <taxon>Oceanospirillaceae</taxon>
        <taxon>Marinobacterium</taxon>
    </lineage>
</organism>
<dbReference type="PANTHER" id="PTHR46663:SF4">
    <property type="entry name" value="DIGUANYLATE CYCLASE DGCT-RELATED"/>
    <property type="match status" value="1"/>
</dbReference>
<dbReference type="Pfam" id="PF14827">
    <property type="entry name" value="dCache_3"/>
    <property type="match status" value="1"/>
</dbReference>
<dbReference type="NCBIfam" id="TIGR00229">
    <property type="entry name" value="sensory_box"/>
    <property type="match status" value="1"/>
</dbReference>
<dbReference type="SUPFAM" id="SSF55785">
    <property type="entry name" value="PYP-like sensor domain (PAS domain)"/>
    <property type="match status" value="1"/>
</dbReference>
<keyword evidence="2" id="KW-0472">Membrane</keyword>
<dbReference type="PROSITE" id="PS50112">
    <property type="entry name" value="PAS"/>
    <property type="match status" value="1"/>
</dbReference>
<dbReference type="CDD" id="cd00130">
    <property type="entry name" value="PAS"/>
    <property type="match status" value="1"/>
</dbReference>
<evidence type="ECO:0000256" key="2">
    <source>
        <dbReference type="SAM" id="Phobius"/>
    </source>
</evidence>
<dbReference type="InterPro" id="IPR029150">
    <property type="entry name" value="dCache_3"/>
</dbReference>
<sequence length="639" mass="71702">MMRRFVYLLVPVVFALMAYAHLREVRDTTVKQYLAQTTALSELALTYSRGRFDTAMSVFLNEAANNDNIKYLLDSGIKAEGNKRDLLRAQLHADLTASYERLQSEGFTDLQFHTPDGYSYLRFHAPDRHDDFLLPYRPSLRLLADSRQPMDVFEVGRLFIGFRHIQPLFINERLIGSVEMAVSFQRVREQLTEIEPGNSYQFLLRANPVESVTLNRYRERQPLLQSQLLPNYLVIDETAKGSTTGTPIPRDRLAPLFAEAEGLTEGLASEKAFSLSLSLDGRVYKAAFVPVFDVDQQVAAYLVSYGDAPLLARVEKDYRHDLTVGLLVISVISILLAVLSFQHNRLRRNNRSMDAISAAVGEGIFVLGHRGESVYVNRSACQLTGYSPEELLNSDIHSLIHRHGPDDKGAPCPILKTLQTGVPYEGDEWFMHRDGSGFPVVVTSRPMIEDGHIAGVVTVFRDITERKKMEERLARLATVDELTGLLNRRALMAAISAEIARLHRSGANSAVMMIDFDHFKQINDTYGHDAGDRVLQHVSELARQCLRETDVLGRIGGEELAVLLPDTDIEGARILAERLREQVENSTTRSEAGDEISMTLSVGICELKQNERDASDLLRRADGALYKAKHSGRNRVECA</sequence>
<dbReference type="NCBIfam" id="TIGR00254">
    <property type="entry name" value="GGDEF"/>
    <property type="match status" value="1"/>
</dbReference>
<dbReference type="InterPro" id="IPR035965">
    <property type="entry name" value="PAS-like_dom_sf"/>
</dbReference>
<dbReference type="AlphaFoldDB" id="A0A1H5XEJ6"/>
<gene>
    <name evidence="6" type="ORF">SAMN05444390_1011354</name>
</gene>
<dbReference type="SMART" id="SM00091">
    <property type="entry name" value="PAS"/>
    <property type="match status" value="1"/>
</dbReference>
<dbReference type="PROSITE" id="PS50887">
    <property type="entry name" value="GGDEF"/>
    <property type="match status" value="1"/>
</dbReference>
<protein>
    <submittedName>
        <fullName evidence="6">PAS domain S-box-containing protein/diguanylate cyclase (GGDEF) domain-containing protein</fullName>
    </submittedName>
</protein>
<evidence type="ECO:0000259" key="4">
    <source>
        <dbReference type="PROSITE" id="PS50113"/>
    </source>
</evidence>
<evidence type="ECO:0000259" key="5">
    <source>
        <dbReference type="PROSITE" id="PS50887"/>
    </source>
</evidence>
<evidence type="ECO:0000313" key="7">
    <source>
        <dbReference type="Proteomes" id="UP000236745"/>
    </source>
</evidence>
<comment type="cofactor">
    <cofactor evidence="1">
        <name>Mg(2+)</name>
        <dbReference type="ChEBI" id="CHEBI:18420"/>
    </cofactor>
</comment>
<dbReference type="PANTHER" id="PTHR46663">
    <property type="entry name" value="DIGUANYLATE CYCLASE DGCT-RELATED"/>
    <property type="match status" value="1"/>
</dbReference>
<dbReference type="InterPro" id="IPR000160">
    <property type="entry name" value="GGDEF_dom"/>
</dbReference>
<dbReference type="InterPro" id="IPR043128">
    <property type="entry name" value="Rev_trsase/Diguanyl_cyclase"/>
</dbReference>
<feature type="transmembrane region" description="Helical" evidence="2">
    <location>
        <begin position="322"/>
        <end position="341"/>
    </location>
</feature>
<dbReference type="CDD" id="cd01949">
    <property type="entry name" value="GGDEF"/>
    <property type="match status" value="1"/>
</dbReference>
<dbReference type="EMBL" id="FNVQ01000001">
    <property type="protein sequence ID" value="SEG09885.1"/>
    <property type="molecule type" value="Genomic_DNA"/>
</dbReference>
<reference evidence="6 7" key="1">
    <citation type="submission" date="2016-10" db="EMBL/GenBank/DDBJ databases">
        <authorList>
            <person name="de Groot N.N."/>
        </authorList>
    </citation>
    <scope>NUCLEOTIDE SEQUENCE [LARGE SCALE GENOMIC DNA]</scope>
    <source>
        <strain evidence="6 7">DSM 22012</strain>
    </source>
</reference>
<dbReference type="InterPro" id="IPR052163">
    <property type="entry name" value="DGC-Regulatory_Protein"/>
</dbReference>
<proteinExistence type="predicted"/>
<feature type="domain" description="PAC" evidence="4">
    <location>
        <begin position="424"/>
        <end position="475"/>
    </location>
</feature>
<keyword evidence="2" id="KW-0812">Transmembrane</keyword>
<feature type="domain" description="PAS" evidence="3">
    <location>
        <begin position="349"/>
        <end position="401"/>
    </location>
</feature>
<dbReference type="PROSITE" id="PS50113">
    <property type="entry name" value="PAC"/>
    <property type="match status" value="1"/>
</dbReference>
<dbReference type="Proteomes" id="UP000236745">
    <property type="component" value="Unassembled WGS sequence"/>
</dbReference>
<dbReference type="InterPro" id="IPR029787">
    <property type="entry name" value="Nucleotide_cyclase"/>
</dbReference>
<dbReference type="Gene3D" id="3.30.70.270">
    <property type="match status" value="1"/>
</dbReference>
<keyword evidence="2" id="KW-1133">Transmembrane helix</keyword>
<evidence type="ECO:0000259" key="3">
    <source>
        <dbReference type="PROSITE" id="PS50112"/>
    </source>
</evidence>
<evidence type="ECO:0000313" key="6">
    <source>
        <dbReference type="EMBL" id="SEG09885.1"/>
    </source>
</evidence>
<accession>A0A1H5XEJ6</accession>
<dbReference type="Pfam" id="PF00990">
    <property type="entry name" value="GGDEF"/>
    <property type="match status" value="1"/>
</dbReference>
<name>A0A1H5XEJ6_9GAMM</name>